<evidence type="ECO:0000259" key="2">
    <source>
        <dbReference type="Pfam" id="PF01051"/>
    </source>
</evidence>
<dbReference type="Proteomes" id="UP000218113">
    <property type="component" value="Unassembled WGS sequence"/>
</dbReference>
<evidence type="ECO:0000313" key="4">
    <source>
        <dbReference type="Proteomes" id="UP000218113"/>
    </source>
</evidence>
<proteinExistence type="inferred from homology"/>
<organism evidence="3 4">
    <name type="scientific">SAR324 cluster bacterium</name>
    <dbReference type="NCBI Taxonomy" id="2024889"/>
    <lineage>
        <taxon>Bacteria</taxon>
        <taxon>Deltaproteobacteria</taxon>
        <taxon>SAR324 cluster</taxon>
    </lineage>
</organism>
<reference evidence="4" key="1">
    <citation type="submission" date="2017-08" db="EMBL/GenBank/DDBJ databases">
        <title>A dynamic microbial community with high functional redundancy inhabits the cold, oxic subseafloor aquifer.</title>
        <authorList>
            <person name="Tully B.J."/>
            <person name="Wheat C.G."/>
            <person name="Glazer B.T."/>
            <person name="Huber J.A."/>
        </authorList>
    </citation>
    <scope>NUCLEOTIDE SEQUENCE [LARGE SCALE GENOMIC DNA]</scope>
</reference>
<dbReference type="InterPro" id="IPR000525">
    <property type="entry name" value="Initiator_Rep_WH1"/>
</dbReference>
<dbReference type="EMBL" id="NVSR01000029">
    <property type="protein sequence ID" value="PCI28634.1"/>
    <property type="molecule type" value="Genomic_DNA"/>
</dbReference>
<evidence type="ECO:0000256" key="1">
    <source>
        <dbReference type="ARBA" id="ARBA00038283"/>
    </source>
</evidence>
<comment type="similarity">
    <text evidence="1">Belongs to the initiator RepB protein family.</text>
</comment>
<dbReference type="Gene3D" id="1.10.10.10">
    <property type="entry name" value="Winged helix-like DNA-binding domain superfamily/Winged helix DNA-binding domain"/>
    <property type="match status" value="2"/>
</dbReference>
<evidence type="ECO:0000313" key="3">
    <source>
        <dbReference type="EMBL" id="PCI28634.1"/>
    </source>
</evidence>
<dbReference type="Pfam" id="PF01051">
    <property type="entry name" value="Rep3_N"/>
    <property type="match status" value="1"/>
</dbReference>
<dbReference type="AlphaFoldDB" id="A0A2A4T5F5"/>
<accession>A0A2A4T5F5</accession>
<comment type="caution">
    <text evidence="3">The sequence shown here is derived from an EMBL/GenBank/DDBJ whole genome shotgun (WGS) entry which is preliminary data.</text>
</comment>
<dbReference type="InterPro" id="IPR036388">
    <property type="entry name" value="WH-like_DNA-bd_sf"/>
</dbReference>
<feature type="domain" description="Initiator Rep protein WH1" evidence="2">
    <location>
        <begin position="10"/>
        <end position="168"/>
    </location>
</feature>
<dbReference type="SUPFAM" id="SSF46785">
    <property type="entry name" value="Winged helix' DNA-binding domain"/>
    <property type="match status" value="1"/>
</dbReference>
<gene>
    <name evidence="3" type="ORF">COB67_05850</name>
</gene>
<sequence length="435" mass="51126">MAKKYSLDLYKHNDFIKMVQVKKQMSFQQQRIFDTMLSTVQEMKKTGDFIDLVSEGELRMDLDVFKEQMLRGSKIKKINRKELEDALEAMVDIKFKYTIKEGNQDKIGTFVIFQKAEIDFNTGEVSVIFGKEFRTENLLPTSNYTALSLEFLNTFSSQYARLLYQYFKMLIGKNYNKPFRTDIVLEIDFIKSLFGINEIEHKMYTKNTSVLLKNTIEPAVKQINEFSDLIVSYDKLKRGRKIYSLAFEFKPKPEYIKPKEEEIPPTNTTSPLFIPEFKKFRDFRDWVVESYRNKEVIIGPNNYLYNTAIKITSLGYLHNVVSCKDLDPDSAQNLWAWMYEHQDRIGKINLSQSEVLTLNNKDRYLYVIDQSINKKVNVIFQEVNILENGVHCDVVVKREDGEIKNIKNYYTIEKLMEALQDKPLLDEVVLEAKIL</sequence>
<dbReference type="GO" id="GO:0003887">
    <property type="term" value="F:DNA-directed DNA polymerase activity"/>
    <property type="evidence" value="ECO:0007669"/>
    <property type="project" value="InterPro"/>
</dbReference>
<name>A0A2A4T5F5_9DELT</name>
<dbReference type="InterPro" id="IPR036390">
    <property type="entry name" value="WH_DNA-bd_sf"/>
</dbReference>
<dbReference type="Pfam" id="PF21205">
    <property type="entry name" value="Rep3_C"/>
    <property type="match status" value="1"/>
</dbReference>
<dbReference type="GO" id="GO:0006270">
    <property type="term" value="P:DNA replication initiation"/>
    <property type="evidence" value="ECO:0007669"/>
    <property type="project" value="InterPro"/>
</dbReference>
<protein>
    <recommendedName>
        <fullName evidence="2">Initiator Rep protein WH1 domain-containing protein</fullName>
    </recommendedName>
</protein>